<dbReference type="InterPro" id="IPR006315">
    <property type="entry name" value="OM_autotransptr_brl_dom"/>
</dbReference>
<dbReference type="SMART" id="SM00869">
    <property type="entry name" value="Autotransporter"/>
    <property type="match status" value="1"/>
</dbReference>
<keyword evidence="1" id="KW-0843">Virulence</keyword>
<dbReference type="InterPro" id="IPR050909">
    <property type="entry name" value="Bact_Autotransporter_VF"/>
</dbReference>
<evidence type="ECO:0000313" key="5">
    <source>
        <dbReference type="Proteomes" id="UP000293850"/>
    </source>
</evidence>
<proteinExistence type="predicted"/>
<sequence length="1582" mass="163499">MNKIYRVIWSSAQNLWVVVSEFGKGKTKSKNTTQLSPKSTRVLFNLKAISAVVTLILSGNVNALEINGYTEFNSSDTISDGLQWNTTSTVQINNGADVIVTGSNPTINMAPPTNENTSMWINGGSLTAGNSGSLLMGNNSMLQIGGSKLGGLTSEQSGGTAGVISVGDIKTNTGATDATIWMFGSENAMAKLTAESISLTADHNSIWLANPSSSEQGAEINVTGDMTVKNTSGGTFMMVGNSQLNVGGDLYLDTTNGSFLATNNSTSNGINVGGDLTFSNNVEINNIDAVSTAAGIYSTVVNVDGDINVVGKNVGGTGLQILNAAGTGITTNGDFNISSTVADNVTKVILGHASKVTAENDITLNSVSGGATQLYIGDAKYGAPASIAAKSIAMSGDGENTVIFNNISQTQPGTEGYLFNIAINGDGVVEQQSGHTTLAAVSNYTGGTVISGGLLSIADSKALGSGEVSVNTAPNNNTGLDIAYADGSAFNNILSGSGNTTVSGDAQITGTNQNYAGNWNVTGTASTDTAVSSTQNNFGSGTVNISSDGYLHATTNNGFSIDNKLTGTGYLVADNNGNAFNFSNTTGSEFAGNVILNNNLFTLEADNTSALTNATLTVGTGNATSVGSGTQNIGGLAFNGGTLIFGAVSPGDTLSDRFVETEKDLNLTGSGQIQISTGGDFENTPQHPDTTIPLLQQDEGDVLVKLADSQGTVTGSAGNLSLIDQNGNVVSNAQTSHITQNGETVANGVYDYRLTSGENGDGLYINYGLTQVELLAQGDNALTLNAEGNTGNAADLSARVTGSGDLAFDSARGQTVSLSNMDNDYTGITDVRSGNLLMKNDNVLGQTSELRLAAETGFDMNGYSQTVGKLTAAADSLLNINGGSLTLEQGGTADGILTGSGALNINGDTLTITGENSTLTAKTTIAEGARVLMNTTLGLGTGDIVAAGTLTMSKAAGALYNSISDAGRVELSESDVALVGNNSAFTGQFAVDADSRLTAFSAENLGSAEVSNSGSLVLNSNTDWQLDNDVYGSGDVTKLGAGSITVGDNAAWTGKTEIEQGGLVLGDGTSPVTLASTEVNIAAAGMLSGTGGVAGHVNNAGVLQVGTGTGDNLLFTVGGDLVNSGTLATGVKGQQAGNQLVVNGNYTGNGGHLSLNTALGDDNSVTDKLVVKGDTSGTTSVSVTNAGGKGAATIDGIEVIHVDGASDGEFTQAGRIVAGAYDYSLGRGQDENSGNWYLTSGKTNPDPEPKPDPDKDLRPEGGSYTANLAAANNMFVTRLYDRLGETQYIDALTGEQKVTSMWMRHVGGHNNWRDGSGQLKTQSNRYVLQLGGDIAQWSQNGLDRWHLGVMAGYGNDHSNTRSSRTGYRSRGSVNGYSTGVYATWYANDASHNGAWLDSWAQYSWFDNNVKGDDLQGESYKSKGVTASLEMGYAQKMGEFSGSQGTLNEWYIQPQAQAVWMGVKADDHRESNGTRITSHGNGNVQTRLGLKTWIKSHHQMDNGKEREFQPFAELNWLHNSRDFSTTMDGVNVRQDGAKNIAEVKVGVEGQVSPRLNLWGNIGVQAGDKGYNDSAAMIGVKWNF</sequence>
<dbReference type="Gene3D" id="2.40.128.130">
    <property type="entry name" value="Autotransporter beta-domain"/>
    <property type="match status" value="1"/>
</dbReference>
<dbReference type="Pfam" id="PF18883">
    <property type="entry name" value="AC_1"/>
    <property type="match status" value="1"/>
</dbReference>
<dbReference type="PROSITE" id="PS51208">
    <property type="entry name" value="AUTOTRANSPORTER"/>
    <property type="match status" value="1"/>
</dbReference>
<feature type="region of interest" description="Disordered" evidence="2">
    <location>
        <begin position="1232"/>
        <end position="1262"/>
    </location>
</feature>
<dbReference type="PANTHER" id="PTHR12338">
    <property type="entry name" value="AUTOTRANSPORTER"/>
    <property type="match status" value="1"/>
</dbReference>
<keyword evidence="5" id="KW-1185">Reference proteome</keyword>
<dbReference type="EMBL" id="CP037864">
    <property type="protein sequence ID" value="QBM25810.1"/>
    <property type="molecule type" value="Genomic_DNA"/>
</dbReference>
<feature type="compositionally biased region" description="Basic and acidic residues" evidence="2">
    <location>
        <begin position="1245"/>
        <end position="1259"/>
    </location>
</feature>
<accession>A0A4V1AAW9</accession>
<dbReference type="InterPro" id="IPR005546">
    <property type="entry name" value="Autotransporte_beta"/>
</dbReference>
<evidence type="ECO:0000256" key="1">
    <source>
        <dbReference type="ARBA" id="ARBA00023026"/>
    </source>
</evidence>
<dbReference type="InterPro" id="IPR043990">
    <property type="entry name" value="AC_1"/>
</dbReference>
<dbReference type="InterPro" id="IPR011050">
    <property type="entry name" value="Pectin_lyase_fold/virulence"/>
</dbReference>
<name>A0A4V1AAW9_9ENTR</name>
<feature type="compositionally biased region" description="Polar residues" evidence="2">
    <location>
        <begin position="1232"/>
        <end position="1243"/>
    </location>
</feature>
<dbReference type="InterPro" id="IPR012332">
    <property type="entry name" value="Autotransporter_pectin_lyase_C"/>
</dbReference>
<reference evidence="4 5" key="1">
    <citation type="submission" date="2019-03" db="EMBL/GenBank/DDBJ databases">
        <title>Complete genome sequence of an arsenate-respiring bacteria, Citrobacter sp. LY-1.</title>
        <authorList>
            <person name="Wang H."/>
            <person name="Liu Y."/>
            <person name="Li Q."/>
            <person name="Huang J."/>
        </authorList>
    </citation>
    <scope>NUCLEOTIDE SEQUENCE [LARGE SCALE GENOMIC DNA]</scope>
    <source>
        <strain evidence="4 5">LY-1</strain>
    </source>
</reference>
<dbReference type="NCBIfam" id="TIGR01414">
    <property type="entry name" value="autotrans_barl"/>
    <property type="match status" value="1"/>
</dbReference>
<feature type="domain" description="Autotransporter" evidence="3">
    <location>
        <begin position="1294"/>
        <end position="1582"/>
    </location>
</feature>
<dbReference type="InterPro" id="IPR024973">
    <property type="entry name" value="ESPR"/>
</dbReference>
<dbReference type="PANTHER" id="PTHR12338:SF5">
    <property type="entry name" value="ANTIGEN 43-RELATED"/>
    <property type="match status" value="1"/>
</dbReference>
<gene>
    <name evidence="4" type="ORF">E1B03_11390</name>
</gene>
<dbReference type="InterPro" id="IPR036709">
    <property type="entry name" value="Autotransporte_beta_dom_sf"/>
</dbReference>
<dbReference type="Gene3D" id="2.160.20.20">
    <property type="match status" value="1"/>
</dbReference>
<dbReference type="KEGG" id="cars:E1B03_11390"/>
<dbReference type="Pfam" id="PF13018">
    <property type="entry name" value="ESPR"/>
    <property type="match status" value="1"/>
</dbReference>
<dbReference type="Proteomes" id="UP000293850">
    <property type="component" value="Chromosome"/>
</dbReference>
<evidence type="ECO:0000259" key="3">
    <source>
        <dbReference type="PROSITE" id="PS51208"/>
    </source>
</evidence>
<dbReference type="Pfam" id="PF03797">
    <property type="entry name" value="Autotransporter"/>
    <property type="match status" value="1"/>
</dbReference>
<dbReference type="GO" id="GO:0019867">
    <property type="term" value="C:outer membrane"/>
    <property type="evidence" value="ECO:0007669"/>
    <property type="project" value="InterPro"/>
</dbReference>
<dbReference type="CDD" id="cd01344">
    <property type="entry name" value="PL2_Passenger_AT"/>
    <property type="match status" value="1"/>
</dbReference>
<evidence type="ECO:0000313" key="4">
    <source>
        <dbReference type="EMBL" id="QBM25810.1"/>
    </source>
</evidence>
<protein>
    <submittedName>
        <fullName evidence="4">Autotransporter outer membrane beta-barrel domain-containing protein</fullName>
    </submittedName>
</protein>
<dbReference type="SUPFAM" id="SSF103515">
    <property type="entry name" value="Autotransporter"/>
    <property type="match status" value="1"/>
</dbReference>
<organism evidence="4 5">
    <name type="scientific">Citrobacter arsenatis</name>
    <dbReference type="NCBI Taxonomy" id="2546350"/>
    <lineage>
        <taxon>Bacteria</taxon>
        <taxon>Pseudomonadati</taxon>
        <taxon>Pseudomonadota</taxon>
        <taxon>Gammaproteobacteria</taxon>
        <taxon>Enterobacterales</taxon>
        <taxon>Enterobacteriaceae</taxon>
        <taxon>Citrobacter</taxon>
    </lineage>
</organism>
<dbReference type="SUPFAM" id="SSF51126">
    <property type="entry name" value="Pectin lyase-like"/>
    <property type="match status" value="1"/>
</dbReference>
<evidence type="ECO:0000256" key="2">
    <source>
        <dbReference type="SAM" id="MobiDB-lite"/>
    </source>
</evidence>